<reference evidence="1 2" key="1">
    <citation type="submission" date="2015-04" db="EMBL/GenBank/DDBJ databases">
        <title>Complete genome sequence of Schizopora paradoxa KUC8140, a cosmopolitan wood degrader in East Asia.</title>
        <authorList>
            <consortium name="DOE Joint Genome Institute"/>
            <person name="Min B."/>
            <person name="Park H."/>
            <person name="Jang Y."/>
            <person name="Kim J.-J."/>
            <person name="Kim K.H."/>
            <person name="Pangilinan J."/>
            <person name="Lipzen A."/>
            <person name="Riley R."/>
            <person name="Grigoriev I.V."/>
            <person name="Spatafora J.W."/>
            <person name="Choi I.-G."/>
        </authorList>
    </citation>
    <scope>NUCLEOTIDE SEQUENCE [LARGE SCALE GENOMIC DNA]</scope>
    <source>
        <strain evidence="1 2">KUC8140</strain>
    </source>
</reference>
<dbReference type="EMBL" id="KQ085955">
    <property type="protein sequence ID" value="KLO13712.1"/>
    <property type="molecule type" value="Genomic_DNA"/>
</dbReference>
<dbReference type="OrthoDB" id="2958007at2759"/>
<evidence type="ECO:0000313" key="1">
    <source>
        <dbReference type="EMBL" id="KLO13712.1"/>
    </source>
</evidence>
<name>A0A0H2RQ07_9AGAM</name>
<keyword evidence="2" id="KW-1185">Reference proteome</keyword>
<dbReference type="InParanoid" id="A0A0H2RQ07"/>
<dbReference type="Proteomes" id="UP000053477">
    <property type="component" value="Unassembled WGS sequence"/>
</dbReference>
<protein>
    <submittedName>
        <fullName evidence="1">Uncharacterized protein</fullName>
    </submittedName>
</protein>
<evidence type="ECO:0000313" key="2">
    <source>
        <dbReference type="Proteomes" id="UP000053477"/>
    </source>
</evidence>
<accession>A0A0H2RQ07</accession>
<proteinExistence type="predicted"/>
<gene>
    <name evidence="1" type="ORF">SCHPADRAFT_349560</name>
</gene>
<dbReference type="AlphaFoldDB" id="A0A0H2RQ07"/>
<organism evidence="1 2">
    <name type="scientific">Schizopora paradoxa</name>
    <dbReference type="NCBI Taxonomy" id="27342"/>
    <lineage>
        <taxon>Eukaryota</taxon>
        <taxon>Fungi</taxon>
        <taxon>Dikarya</taxon>
        <taxon>Basidiomycota</taxon>
        <taxon>Agaricomycotina</taxon>
        <taxon>Agaricomycetes</taxon>
        <taxon>Hymenochaetales</taxon>
        <taxon>Schizoporaceae</taxon>
        <taxon>Schizopora</taxon>
    </lineage>
</organism>
<sequence length="81" mass="8871">MLYVFCLLALSAGNMVFLTVHSGSLYWMLITEAQRIGHTILASRLVLNMRSCADRSCEGSIPTIATGVNMVPIRPRGQTSE</sequence>